<feature type="compositionally biased region" description="Pro residues" evidence="1">
    <location>
        <begin position="515"/>
        <end position="524"/>
    </location>
</feature>
<dbReference type="AlphaFoldDB" id="A0A8K0UF23"/>
<accession>A0A8K0UF23</accession>
<feature type="compositionally biased region" description="Pro residues" evidence="1">
    <location>
        <begin position="474"/>
        <end position="491"/>
    </location>
</feature>
<dbReference type="OrthoDB" id="2434934at2759"/>
<gene>
    <name evidence="2" type="ORF">BXZ70DRAFT_900614</name>
</gene>
<name>A0A8K0UF23_9AGAR</name>
<feature type="region of interest" description="Disordered" evidence="1">
    <location>
        <begin position="474"/>
        <end position="537"/>
    </location>
</feature>
<evidence type="ECO:0000313" key="2">
    <source>
        <dbReference type="EMBL" id="KAH8083776.1"/>
    </source>
</evidence>
<sequence>MLSFLSRSSAERPAPTKVVEKPAEAATSTVPATINPPDTLPVPKGATSEEASQISSVTSRSAEEEATDSSSTSEEPPSVASPTTEPESNNMLAAKPGDAVPPEPSPEQPAHPLSNERRRFAWRSSLSFFGGDKREGHKDHKAQLSAIQEHKKAQQAAAEHDVYALKLSRSERKAKASAQVVRSLIVGPSSIKPSQMKAKPVSKRKIEQVKSELIHKKSANRVIAQLRAMPASDQETGVSTVIHPIHAVCLAYTDLDAHERHFARLNEDANGADGDDSELTKERSFSIAAAVTSVADVTNASISRVTAMFTDLHVVSLVATPDLGLGQPGEGPGLLRGALPPAETVLEGVQQVTPQLLALGYATGKAIYPDHAGVYPPTDRMSVITYWWGFEVVLPPPSLKYLSNVPSITHAIINFLTGLSLVYNGVREILPFIRYISQYIDAEFNMIKDNDRGKGVVCAATWIMPAALVPRPWDFPTPPPGAPGAPNPAPGTPGDNDEDGEGPAASQPPQTMMPLPLPGHPPLPIGFMQLQSAPPIDDTPLEVVGTPDDNVPDVKVTPPTPPAASTLRGVPEGLVTERPLQTAAVVIPSVA</sequence>
<feature type="region of interest" description="Disordered" evidence="1">
    <location>
        <begin position="1"/>
        <end position="119"/>
    </location>
</feature>
<feature type="compositionally biased region" description="Pro residues" evidence="1">
    <location>
        <begin position="99"/>
        <end position="109"/>
    </location>
</feature>
<organism evidence="2 3">
    <name type="scientific">Cristinia sonorae</name>
    <dbReference type="NCBI Taxonomy" id="1940300"/>
    <lineage>
        <taxon>Eukaryota</taxon>
        <taxon>Fungi</taxon>
        <taxon>Dikarya</taxon>
        <taxon>Basidiomycota</taxon>
        <taxon>Agaricomycotina</taxon>
        <taxon>Agaricomycetes</taxon>
        <taxon>Agaricomycetidae</taxon>
        <taxon>Agaricales</taxon>
        <taxon>Pleurotineae</taxon>
        <taxon>Stephanosporaceae</taxon>
        <taxon>Cristinia</taxon>
    </lineage>
</organism>
<evidence type="ECO:0000313" key="3">
    <source>
        <dbReference type="Proteomes" id="UP000813824"/>
    </source>
</evidence>
<reference evidence="2" key="1">
    <citation type="journal article" date="2021" name="New Phytol.">
        <title>Evolutionary innovations through gain and loss of genes in the ectomycorrhizal Boletales.</title>
        <authorList>
            <person name="Wu G."/>
            <person name="Miyauchi S."/>
            <person name="Morin E."/>
            <person name="Kuo A."/>
            <person name="Drula E."/>
            <person name="Varga T."/>
            <person name="Kohler A."/>
            <person name="Feng B."/>
            <person name="Cao Y."/>
            <person name="Lipzen A."/>
            <person name="Daum C."/>
            <person name="Hundley H."/>
            <person name="Pangilinan J."/>
            <person name="Johnson J."/>
            <person name="Barry K."/>
            <person name="LaButti K."/>
            <person name="Ng V."/>
            <person name="Ahrendt S."/>
            <person name="Min B."/>
            <person name="Choi I.G."/>
            <person name="Park H."/>
            <person name="Plett J.M."/>
            <person name="Magnuson J."/>
            <person name="Spatafora J.W."/>
            <person name="Nagy L.G."/>
            <person name="Henrissat B."/>
            <person name="Grigoriev I.V."/>
            <person name="Yang Z.L."/>
            <person name="Xu J."/>
            <person name="Martin F.M."/>
        </authorList>
    </citation>
    <scope>NUCLEOTIDE SEQUENCE</scope>
    <source>
        <strain evidence="2">KKN 215</strain>
    </source>
</reference>
<protein>
    <submittedName>
        <fullName evidence="2">Uncharacterized protein</fullName>
    </submittedName>
</protein>
<feature type="compositionally biased region" description="Low complexity" evidence="1">
    <location>
        <begin position="68"/>
        <end position="88"/>
    </location>
</feature>
<evidence type="ECO:0000256" key="1">
    <source>
        <dbReference type="SAM" id="MobiDB-lite"/>
    </source>
</evidence>
<dbReference type="Proteomes" id="UP000813824">
    <property type="component" value="Unassembled WGS sequence"/>
</dbReference>
<comment type="caution">
    <text evidence="2">The sequence shown here is derived from an EMBL/GenBank/DDBJ whole genome shotgun (WGS) entry which is preliminary data.</text>
</comment>
<proteinExistence type="predicted"/>
<keyword evidence="3" id="KW-1185">Reference proteome</keyword>
<dbReference type="EMBL" id="JAEVFJ010000047">
    <property type="protein sequence ID" value="KAH8083776.1"/>
    <property type="molecule type" value="Genomic_DNA"/>
</dbReference>